<dbReference type="InterPro" id="IPR042269">
    <property type="entry name" value="Ser_carbopepase_S28_SKS"/>
</dbReference>
<organism evidence="19 20">
    <name type="scientific">Lucilia cuprina</name>
    <name type="common">Green bottle fly</name>
    <name type="synonym">Australian sheep blowfly</name>
    <dbReference type="NCBI Taxonomy" id="7375"/>
    <lineage>
        <taxon>Eukaryota</taxon>
        <taxon>Metazoa</taxon>
        <taxon>Ecdysozoa</taxon>
        <taxon>Arthropoda</taxon>
        <taxon>Hexapoda</taxon>
        <taxon>Insecta</taxon>
        <taxon>Pterygota</taxon>
        <taxon>Neoptera</taxon>
        <taxon>Endopterygota</taxon>
        <taxon>Diptera</taxon>
        <taxon>Brachycera</taxon>
        <taxon>Muscomorpha</taxon>
        <taxon>Oestroidea</taxon>
        <taxon>Calliphoridae</taxon>
        <taxon>Luciliinae</taxon>
        <taxon>Lucilia</taxon>
    </lineage>
</organism>
<gene>
    <name evidence="19" type="ORF">FF38_14100</name>
</gene>
<evidence type="ECO:0000256" key="6">
    <source>
        <dbReference type="ARBA" id="ARBA00022729"/>
    </source>
</evidence>
<dbReference type="GO" id="GO:0006508">
    <property type="term" value="P:proteolysis"/>
    <property type="evidence" value="ECO:0007669"/>
    <property type="project" value="UniProtKB-KW"/>
</dbReference>
<dbReference type="OrthoDB" id="2130629at2759"/>
<keyword evidence="6 18" id="KW-0732">Signal</keyword>
<dbReference type="PANTHER" id="PTHR11010:SF38">
    <property type="entry name" value="LYSOSOMAL PRO-X CARBOXYPEPTIDASE"/>
    <property type="match status" value="1"/>
</dbReference>
<dbReference type="InterPro" id="IPR029058">
    <property type="entry name" value="AB_hydrolase_fold"/>
</dbReference>
<evidence type="ECO:0000256" key="15">
    <source>
        <dbReference type="ARBA" id="ARBA00073691"/>
    </source>
</evidence>
<evidence type="ECO:0000256" key="2">
    <source>
        <dbReference type="ARBA" id="ARBA00011079"/>
    </source>
</evidence>
<evidence type="ECO:0000313" key="20">
    <source>
        <dbReference type="Proteomes" id="UP000037069"/>
    </source>
</evidence>
<evidence type="ECO:0000313" key="19">
    <source>
        <dbReference type="EMBL" id="KNC28245.1"/>
    </source>
</evidence>
<dbReference type="PANTHER" id="PTHR11010">
    <property type="entry name" value="PROTEASE S28 PRO-X CARBOXYPEPTIDASE-RELATED"/>
    <property type="match status" value="1"/>
</dbReference>
<evidence type="ECO:0000256" key="8">
    <source>
        <dbReference type="ARBA" id="ARBA00023145"/>
    </source>
</evidence>
<sequence length="477" mass="54551">MFINSDRDFAFYLLTILLIFSTQRGCCDAQSFKYETKEFEVPLDHFNFAINTTFKLRYLYNDSYIDKQSGKTPLFFYTGNEGDIESFAQNTGFMWELAKDNRACVVFAEHRYYGKSLPFGNSTFNDSKNYGYLSVEQALEDYALLIADLQQKFNYAPVIAFGGSYGGMLSAWFRMKYPHLVQGALAASAPIRQFNGMTSCDIFAKITTSVFASTYKNRTCSANIKKSWDLFKQMASTDEGKKKLNTEFLFCNPIKTDADLDKFFDYLEDVYGSLAMVNYPYSNDFLSPLPAYPVRQFCSYLQNLQTGDSLFESMKKAINVYFNFTGSASCLDYKSAFDPASIGGDAWEIQTCNQMVMPMCNTPDTMFRVKEWNFKKEAEKCVDKYHIEPKLNDITIRYGGRNLRDTSNIIFSNGLLDPWSGGGVLQTDNPYIYIIIIPEGAHHLDLRSSNDNDPPSVVQARVHESAIIKKWIDDFHW</sequence>
<dbReference type="Gene3D" id="1.20.120.980">
    <property type="entry name" value="Serine carboxypeptidase S28, SKS domain"/>
    <property type="match status" value="1"/>
</dbReference>
<accession>A0A0L0C7I8</accession>
<feature type="signal peptide" evidence="18">
    <location>
        <begin position="1"/>
        <end position="29"/>
    </location>
</feature>
<protein>
    <recommendedName>
        <fullName evidence="15">Lysosomal Pro-X carboxypeptidase</fullName>
        <ecNumber evidence="14">3.4.16.2</ecNumber>
    </recommendedName>
    <alternativeName>
        <fullName evidence="17">Proline carboxypeptidase</fullName>
    </alternativeName>
    <alternativeName>
        <fullName evidence="16">Prolylcarboxypeptidase</fullName>
    </alternativeName>
</protein>
<comment type="catalytic activity">
    <reaction evidence="12">
        <text>Cleavage of a -Pro-|-Xaa bond to release a C-terminal amino acid.</text>
        <dbReference type="EC" id="3.4.16.2"/>
    </reaction>
</comment>
<comment type="subcellular location">
    <subcellularLocation>
        <location evidence="1">Lysosome</location>
    </subcellularLocation>
</comment>
<comment type="function">
    <text evidence="13">Cleaves C-terminal amino acids linked to proline in peptides such as angiotensin II, III and des-Arg9-bradykinin. This cleavage occurs at acidic pH, but enzymatic activity is retained with some substrates at neutral pH.</text>
</comment>
<keyword evidence="4" id="KW-0121">Carboxypeptidase</keyword>
<evidence type="ECO:0000256" key="10">
    <source>
        <dbReference type="ARBA" id="ARBA00023180"/>
    </source>
</evidence>
<reference evidence="19 20" key="1">
    <citation type="journal article" date="2015" name="Nat. Commun.">
        <title>Lucilia cuprina genome unlocks parasitic fly biology to underpin future interventions.</title>
        <authorList>
            <person name="Anstead C.A."/>
            <person name="Korhonen P.K."/>
            <person name="Young N.D."/>
            <person name="Hall R.S."/>
            <person name="Jex A.R."/>
            <person name="Murali S.C."/>
            <person name="Hughes D.S."/>
            <person name="Lee S.F."/>
            <person name="Perry T."/>
            <person name="Stroehlein A.J."/>
            <person name="Ansell B.R."/>
            <person name="Breugelmans B."/>
            <person name="Hofmann A."/>
            <person name="Qu J."/>
            <person name="Dugan S."/>
            <person name="Lee S.L."/>
            <person name="Chao H."/>
            <person name="Dinh H."/>
            <person name="Han Y."/>
            <person name="Doddapaneni H.V."/>
            <person name="Worley K.C."/>
            <person name="Muzny D.M."/>
            <person name="Ioannidis P."/>
            <person name="Waterhouse R.M."/>
            <person name="Zdobnov E.M."/>
            <person name="James P.J."/>
            <person name="Bagnall N.H."/>
            <person name="Kotze A.C."/>
            <person name="Gibbs R.A."/>
            <person name="Richards S."/>
            <person name="Batterham P."/>
            <person name="Gasser R.B."/>
        </authorList>
    </citation>
    <scope>NUCLEOTIDE SEQUENCE [LARGE SCALE GENOMIC DNA]</scope>
    <source>
        <strain evidence="19 20">LS</strain>
        <tissue evidence="19">Full body</tissue>
    </source>
</reference>
<comment type="caution">
    <text evidence="19">The sequence shown here is derived from an EMBL/GenBank/DDBJ whole genome shotgun (WGS) entry which is preliminary data.</text>
</comment>
<name>A0A0L0C7I8_LUCCU</name>
<evidence type="ECO:0000256" key="14">
    <source>
        <dbReference type="ARBA" id="ARBA00066456"/>
    </source>
</evidence>
<evidence type="ECO:0000256" key="11">
    <source>
        <dbReference type="ARBA" id="ARBA00023228"/>
    </source>
</evidence>
<dbReference type="EMBL" id="JRES01000809">
    <property type="protein sequence ID" value="KNC28245.1"/>
    <property type="molecule type" value="Genomic_DNA"/>
</dbReference>
<keyword evidence="5" id="KW-0645">Protease</keyword>
<keyword evidence="8" id="KW-0865">Zymogen</keyword>
<dbReference type="OMA" id="QTCNQMV"/>
<evidence type="ECO:0000256" key="16">
    <source>
        <dbReference type="ARBA" id="ARBA00076475"/>
    </source>
</evidence>
<feature type="chain" id="PRO_5005535923" description="Lysosomal Pro-X carboxypeptidase" evidence="18">
    <location>
        <begin position="30"/>
        <end position="477"/>
    </location>
</feature>
<comment type="similarity">
    <text evidence="2">Belongs to the peptidase S28 family.</text>
</comment>
<dbReference type="SUPFAM" id="SSF53474">
    <property type="entry name" value="alpha/beta-Hydrolases"/>
    <property type="match status" value="1"/>
</dbReference>
<dbReference type="FunFam" id="1.20.120.980:FF:000002">
    <property type="entry name" value="lysosomal Pro-X carboxypeptidase"/>
    <property type="match status" value="1"/>
</dbReference>
<evidence type="ECO:0000256" key="3">
    <source>
        <dbReference type="ARBA" id="ARBA00011738"/>
    </source>
</evidence>
<dbReference type="GO" id="GO:0005764">
    <property type="term" value="C:lysosome"/>
    <property type="evidence" value="ECO:0007669"/>
    <property type="project" value="UniProtKB-SubCell"/>
</dbReference>
<evidence type="ECO:0000256" key="9">
    <source>
        <dbReference type="ARBA" id="ARBA00023157"/>
    </source>
</evidence>
<dbReference type="AlphaFoldDB" id="A0A0L0C7I8"/>
<keyword evidence="20" id="KW-1185">Reference proteome</keyword>
<dbReference type="GO" id="GO:0008239">
    <property type="term" value="F:dipeptidyl-peptidase activity"/>
    <property type="evidence" value="ECO:0007669"/>
    <property type="project" value="TreeGrafter"/>
</dbReference>
<proteinExistence type="inferred from homology"/>
<evidence type="ECO:0000256" key="5">
    <source>
        <dbReference type="ARBA" id="ARBA00022670"/>
    </source>
</evidence>
<dbReference type="STRING" id="7375.A0A0L0C7I8"/>
<dbReference type="Pfam" id="PF05577">
    <property type="entry name" value="Peptidase_S28"/>
    <property type="match status" value="1"/>
</dbReference>
<dbReference type="Proteomes" id="UP000037069">
    <property type="component" value="Unassembled WGS sequence"/>
</dbReference>
<evidence type="ECO:0000256" key="7">
    <source>
        <dbReference type="ARBA" id="ARBA00022801"/>
    </source>
</evidence>
<keyword evidence="9" id="KW-1015">Disulfide bond</keyword>
<comment type="subunit">
    <text evidence="3">Homodimer.</text>
</comment>
<dbReference type="InterPro" id="IPR008758">
    <property type="entry name" value="Peptidase_S28"/>
</dbReference>
<dbReference type="EC" id="3.4.16.2" evidence="14"/>
<keyword evidence="10" id="KW-0325">Glycoprotein</keyword>
<evidence type="ECO:0000256" key="4">
    <source>
        <dbReference type="ARBA" id="ARBA00022645"/>
    </source>
</evidence>
<keyword evidence="11" id="KW-0458">Lysosome</keyword>
<evidence type="ECO:0000256" key="12">
    <source>
        <dbReference type="ARBA" id="ARBA00052013"/>
    </source>
</evidence>
<evidence type="ECO:0000256" key="1">
    <source>
        <dbReference type="ARBA" id="ARBA00004371"/>
    </source>
</evidence>
<evidence type="ECO:0000256" key="18">
    <source>
        <dbReference type="SAM" id="SignalP"/>
    </source>
</evidence>
<keyword evidence="7" id="KW-0378">Hydrolase</keyword>
<dbReference type="Gene3D" id="3.40.50.1820">
    <property type="entry name" value="alpha/beta hydrolase"/>
    <property type="match status" value="1"/>
</dbReference>
<dbReference type="GO" id="GO:0004185">
    <property type="term" value="F:serine-type carboxypeptidase activity"/>
    <property type="evidence" value="ECO:0007669"/>
    <property type="project" value="UniProtKB-EC"/>
</dbReference>
<evidence type="ECO:0000256" key="17">
    <source>
        <dbReference type="ARBA" id="ARBA00076608"/>
    </source>
</evidence>
<evidence type="ECO:0000256" key="13">
    <source>
        <dbReference type="ARBA" id="ARBA00059701"/>
    </source>
</evidence>